<organism evidence="1 2">
    <name type="scientific">Natrinema pellirubrum (strain DSM 15624 / CIP 106293 / JCM 10476 / NCIMB 786 / 157)</name>
    <dbReference type="NCBI Taxonomy" id="797303"/>
    <lineage>
        <taxon>Archaea</taxon>
        <taxon>Methanobacteriati</taxon>
        <taxon>Methanobacteriota</taxon>
        <taxon>Stenosarchaea group</taxon>
        <taxon>Halobacteria</taxon>
        <taxon>Halobacteriales</taxon>
        <taxon>Natrialbaceae</taxon>
        <taxon>Natrinema</taxon>
    </lineage>
</organism>
<protein>
    <recommendedName>
        <fullName evidence="3">DUF1102 domain-containing protein</fullName>
    </recommendedName>
</protein>
<reference evidence="2" key="1">
    <citation type="submission" date="2012-02" db="EMBL/GenBank/DDBJ databases">
        <title>Complete sequence of chromosome of Natrinema pellirubrum DSM 15624.</title>
        <authorList>
            <person name="Lucas S."/>
            <person name="Han J."/>
            <person name="Lapidus A."/>
            <person name="Cheng J.-F."/>
            <person name="Goodwin L."/>
            <person name="Pitluck S."/>
            <person name="Peters L."/>
            <person name="Teshima H."/>
            <person name="Detter J.C."/>
            <person name="Han C."/>
            <person name="Tapia R."/>
            <person name="Land M."/>
            <person name="Hauser L."/>
            <person name="Kyrpides N."/>
            <person name="Ivanova N."/>
            <person name="Pagani I."/>
            <person name="Sproer C."/>
            <person name="Anderson I."/>
            <person name="Woyke T."/>
        </authorList>
    </citation>
    <scope>NUCLEOTIDE SEQUENCE [LARGE SCALE GENOMIC DNA]</scope>
    <source>
        <strain evidence="2">DSM 15624 / JCM 10476 / NCIMB 786</strain>
    </source>
</reference>
<dbReference type="eggNOG" id="arCOG02696">
    <property type="taxonomic scope" value="Archaea"/>
</dbReference>
<dbReference type="PROSITE" id="PS51318">
    <property type="entry name" value="TAT"/>
    <property type="match status" value="1"/>
</dbReference>
<proteinExistence type="predicted"/>
<dbReference type="InterPro" id="IPR006311">
    <property type="entry name" value="TAT_signal"/>
</dbReference>
<dbReference type="KEGG" id="npe:Natpe_0331"/>
<dbReference type="AlphaFoldDB" id="L0JHD2"/>
<evidence type="ECO:0008006" key="3">
    <source>
        <dbReference type="Google" id="ProtNLM"/>
    </source>
</evidence>
<dbReference type="Proteomes" id="UP000010843">
    <property type="component" value="Chromosome"/>
</dbReference>
<sequence length="195" mass="19878">MRMNRRNVLVGLGTIVAGGGAALGTGAFSSVEAERTVSVETADDSSAFLALSSARSDAAFVNESDGTVQINLDGTSSADGDGVNQNAKTTLDELVQVTNQGTQTVNTLTFEFSVDDTDISQSASDVKSTLGIVSGDATINGEGDDLLSQGSTSNSLESSTSIMFGLEIDLLNSNINNIDDGAGITLTIKAETAAN</sequence>
<dbReference type="GeneID" id="43321495"/>
<name>L0JHD2_NATP1</name>
<dbReference type="HOGENOM" id="CLU_111444_1_0_2"/>
<evidence type="ECO:0000313" key="2">
    <source>
        <dbReference type="Proteomes" id="UP000010843"/>
    </source>
</evidence>
<gene>
    <name evidence="1" type="ordered locus">Natpe_0331</name>
</gene>
<accession>L0JHD2</accession>
<dbReference type="EMBL" id="CP003372">
    <property type="protein sequence ID" value="AGB30263.1"/>
    <property type="molecule type" value="Genomic_DNA"/>
</dbReference>
<dbReference type="STRING" id="797303.Natpe_0331"/>
<dbReference type="RefSeq" id="WP_015298682.1">
    <property type="nucleotide sequence ID" value="NC_019962.1"/>
</dbReference>
<evidence type="ECO:0000313" key="1">
    <source>
        <dbReference type="EMBL" id="AGB30263.1"/>
    </source>
</evidence>